<feature type="transmembrane region" description="Helical" evidence="1">
    <location>
        <begin position="42"/>
        <end position="63"/>
    </location>
</feature>
<dbReference type="EMBL" id="LR031880">
    <property type="protein sequence ID" value="VDD62239.1"/>
    <property type="molecule type" value="Genomic_DNA"/>
</dbReference>
<evidence type="ECO:0000313" key="2">
    <source>
        <dbReference type="EMBL" id="VDD62239.1"/>
    </source>
</evidence>
<accession>A0A3P6H8C8</accession>
<proteinExistence type="predicted"/>
<organism evidence="2">
    <name type="scientific">Brassica oleracea</name>
    <name type="common">Wild cabbage</name>
    <dbReference type="NCBI Taxonomy" id="3712"/>
    <lineage>
        <taxon>Eukaryota</taxon>
        <taxon>Viridiplantae</taxon>
        <taxon>Streptophyta</taxon>
        <taxon>Embryophyta</taxon>
        <taxon>Tracheophyta</taxon>
        <taxon>Spermatophyta</taxon>
        <taxon>Magnoliopsida</taxon>
        <taxon>eudicotyledons</taxon>
        <taxon>Gunneridae</taxon>
        <taxon>Pentapetalae</taxon>
        <taxon>rosids</taxon>
        <taxon>malvids</taxon>
        <taxon>Brassicales</taxon>
        <taxon>Brassicaceae</taxon>
        <taxon>Brassiceae</taxon>
        <taxon>Brassica</taxon>
    </lineage>
</organism>
<dbReference type="AlphaFoldDB" id="A0A3P6H8C8"/>
<feature type="transmembrane region" description="Helical" evidence="1">
    <location>
        <begin position="20"/>
        <end position="36"/>
    </location>
</feature>
<protein>
    <submittedName>
        <fullName evidence="2">Uncharacterized protein</fullName>
    </submittedName>
</protein>
<sequence>MDIKWIQIMMTFLKRTQVKAMNQNSILMIMILIQRIHTKSGIMMMILLLRPQVIIAPHMKWIWIMMIQL</sequence>
<keyword evidence="1" id="KW-0812">Transmembrane</keyword>
<keyword evidence="1" id="KW-0472">Membrane</keyword>
<reference evidence="2" key="1">
    <citation type="submission" date="2018-11" db="EMBL/GenBank/DDBJ databases">
        <authorList>
            <consortium name="Genoscope - CEA"/>
            <person name="William W."/>
        </authorList>
    </citation>
    <scope>NUCLEOTIDE SEQUENCE</scope>
</reference>
<name>A0A3P6H8C8_BRAOL</name>
<evidence type="ECO:0000256" key="1">
    <source>
        <dbReference type="SAM" id="Phobius"/>
    </source>
</evidence>
<gene>
    <name evidence="2" type="ORF">BOLC6T37692H</name>
</gene>
<keyword evidence="1" id="KW-1133">Transmembrane helix</keyword>